<dbReference type="Proteomes" id="UP000031980">
    <property type="component" value="Unassembled WGS sequence"/>
</dbReference>
<dbReference type="Proteomes" id="UP000031937">
    <property type="component" value="Unassembled WGS sequence"/>
</dbReference>
<dbReference type="EMBL" id="JPIU01000039">
    <property type="protein sequence ID" value="KIO44544.1"/>
    <property type="molecule type" value="Genomic_DNA"/>
</dbReference>
<dbReference type="PROSITE" id="PS51257">
    <property type="entry name" value="PROKAR_LIPOPROTEIN"/>
    <property type="match status" value="1"/>
</dbReference>
<proteinExistence type="predicted"/>
<gene>
    <name evidence="1" type="ORF">BA92_10180</name>
    <name evidence="2" type="ORF">IE90_07170</name>
</gene>
<protein>
    <recommendedName>
        <fullName evidence="5">Lipoprotein</fullName>
    </recommendedName>
</protein>
<accession>A0A0C3RGE6</accession>
<reference evidence="1 4" key="1">
    <citation type="submission" date="2014-07" db="EMBL/GenBank/DDBJ databases">
        <title>Porphyromonadaceae bacterium OUH 308042 = ATCC BAA-2681 = DSM 28342 draft genome.</title>
        <authorList>
            <person name="Sydenham T.V."/>
            <person name="Hasman H."/>
            <person name="Justensen U.S."/>
        </authorList>
    </citation>
    <scope>NUCLEOTIDE SEQUENCE [LARGE SCALE GENOMIC DNA]</scope>
    <source>
        <strain evidence="1 4">OUH 308042</strain>
    </source>
</reference>
<keyword evidence="4" id="KW-1185">Reference proteome</keyword>
<organism evidence="1 4">
    <name type="scientific">Sanguibacteroides justesenii</name>
    <dbReference type="NCBI Taxonomy" id="1547597"/>
    <lineage>
        <taxon>Bacteria</taxon>
        <taxon>Pseudomonadati</taxon>
        <taxon>Bacteroidota</taxon>
        <taxon>Bacteroidia</taxon>
        <taxon>Bacteroidales</taxon>
        <taxon>Porphyromonadaceae</taxon>
        <taxon>Sanguibacteroides</taxon>
    </lineage>
</organism>
<dbReference type="RefSeq" id="WP_041505278.1">
    <property type="nucleotide sequence ID" value="NZ_JPIT01000018.1"/>
</dbReference>
<evidence type="ECO:0000313" key="3">
    <source>
        <dbReference type="Proteomes" id="UP000031937"/>
    </source>
</evidence>
<evidence type="ECO:0008006" key="5">
    <source>
        <dbReference type="Google" id="ProtNLM"/>
    </source>
</evidence>
<sequence>MKQITLFLSCFFLFTSCSEKKITSATNNSLLNPNQVLASNETKVYNAVKWDILDRAKDNTARSKSSGSLLSPQVVERMEVYRIPYYEFNEEDFFKDPTPERIITCCYPPEDKMMFIGKMSGEIVSIFEASKKKDKWYIGIFYDDANFIKETLSWIPKKIEYPDSSHLKLITIYGLPHFAYTNDNKTTYYRFTGQPEAYESELFDYIVSAHENAKGLKEFFDKTGGHVIKGDSLIPIEEFMKREKNK</sequence>
<reference evidence="2 3" key="2">
    <citation type="submission" date="2014-07" db="EMBL/GenBank/DDBJ databases">
        <title>Porphyromonadaceae bacterium OUH 334697 = ATCC BAA-2682 = DSM 28341 draft genome.</title>
        <authorList>
            <person name="Sydenham T.V."/>
            <person name="Hasman H."/>
            <person name="Justesen U.S."/>
        </authorList>
    </citation>
    <scope>NUCLEOTIDE SEQUENCE [LARGE SCALE GENOMIC DNA]</scope>
    <source>
        <strain evidence="2 3">OUH 334697</strain>
    </source>
</reference>
<dbReference type="EMBL" id="JPIT01000018">
    <property type="protein sequence ID" value="KIO45202.1"/>
    <property type="molecule type" value="Genomic_DNA"/>
</dbReference>
<comment type="caution">
    <text evidence="1">The sequence shown here is derived from an EMBL/GenBank/DDBJ whole genome shotgun (WGS) entry which is preliminary data.</text>
</comment>
<evidence type="ECO:0000313" key="2">
    <source>
        <dbReference type="EMBL" id="KIO45202.1"/>
    </source>
</evidence>
<evidence type="ECO:0000313" key="1">
    <source>
        <dbReference type="EMBL" id="KIO44544.1"/>
    </source>
</evidence>
<dbReference type="AlphaFoldDB" id="A0A0C3RGE6"/>
<evidence type="ECO:0000313" key="4">
    <source>
        <dbReference type="Proteomes" id="UP000031980"/>
    </source>
</evidence>
<name>A0A0C3RGE6_9PORP</name>